<dbReference type="SUPFAM" id="SSF55021">
    <property type="entry name" value="ACT-like"/>
    <property type="match status" value="1"/>
</dbReference>
<dbReference type="RefSeq" id="WP_313793681.1">
    <property type="nucleotide sequence ID" value="NZ_CP102453.1"/>
</dbReference>
<keyword evidence="6" id="KW-0584">Phenylalanine biosynthesis</keyword>
<evidence type="ECO:0000256" key="1">
    <source>
        <dbReference type="ARBA" id="ARBA00004741"/>
    </source>
</evidence>
<keyword evidence="7" id="KW-0456">Lyase</keyword>
<dbReference type="InterPro" id="IPR001086">
    <property type="entry name" value="Preph_deHydtase"/>
</dbReference>
<keyword evidence="4" id="KW-0028">Amino-acid biosynthesis</keyword>
<gene>
    <name evidence="11" type="ORF">NRE15_00470</name>
</gene>
<dbReference type="SUPFAM" id="SSF53850">
    <property type="entry name" value="Periplasmic binding protein-like II"/>
    <property type="match status" value="1"/>
</dbReference>
<keyword evidence="12" id="KW-1185">Reference proteome</keyword>
<evidence type="ECO:0000313" key="11">
    <source>
        <dbReference type="EMBL" id="UUX34178.1"/>
    </source>
</evidence>
<reference evidence="11 12" key="1">
    <citation type="submission" date="2022-08" db="EMBL/GenBank/DDBJ databases">
        <title>Aerococcaceae sp. nov isolated from spoiled eye mask.</title>
        <authorList>
            <person name="Zhou G."/>
            <person name="Xie X.-B."/>
            <person name="Shi Q.-S."/>
            <person name="Wang Y.-S."/>
            <person name="Wen X."/>
            <person name="Peng H."/>
            <person name="Yang X.-J."/>
            <person name="Tao H.-B."/>
            <person name="Huang X.-M."/>
        </authorList>
    </citation>
    <scope>NUCLEOTIDE SEQUENCE [LARGE SCALE GENOMIC DNA]</scope>
    <source>
        <strain evidence="12">DM20194951</strain>
    </source>
</reference>
<evidence type="ECO:0000259" key="10">
    <source>
        <dbReference type="PROSITE" id="PS51671"/>
    </source>
</evidence>
<name>A0ABY5P601_9LACT</name>
<feature type="domain" description="ACT" evidence="10">
    <location>
        <begin position="195"/>
        <end position="270"/>
    </location>
</feature>
<dbReference type="PANTHER" id="PTHR21022:SF19">
    <property type="entry name" value="PREPHENATE DEHYDRATASE-RELATED"/>
    <property type="match status" value="1"/>
</dbReference>
<proteinExistence type="predicted"/>
<evidence type="ECO:0000259" key="9">
    <source>
        <dbReference type="PROSITE" id="PS51171"/>
    </source>
</evidence>
<dbReference type="CDD" id="cd13631">
    <property type="entry name" value="PBP2_Ct-PDT_like"/>
    <property type="match status" value="1"/>
</dbReference>
<evidence type="ECO:0000256" key="8">
    <source>
        <dbReference type="ARBA" id="ARBA00047848"/>
    </source>
</evidence>
<evidence type="ECO:0000256" key="5">
    <source>
        <dbReference type="ARBA" id="ARBA00023141"/>
    </source>
</evidence>
<dbReference type="EMBL" id="CP102453">
    <property type="protein sequence ID" value="UUX34178.1"/>
    <property type="molecule type" value="Genomic_DNA"/>
</dbReference>
<evidence type="ECO:0000256" key="2">
    <source>
        <dbReference type="ARBA" id="ARBA00013147"/>
    </source>
</evidence>
<dbReference type="Proteomes" id="UP001315967">
    <property type="component" value="Chromosome"/>
</dbReference>
<accession>A0ABY5P601</accession>
<dbReference type="Gene3D" id="3.40.190.10">
    <property type="entry name" value="Periplasmic binding protein-like II"/>
    <property type="match status" value="2"/>
</dbReference>
<comment type="pathway">
    <text evidence="1">Amino-acid biosynthesis; L-phenylalanine biosynthesis; phenylpyruvate from prephenate: step 1/1.</text>
</comment>
<dbReference type="PANTHER" id="PTHR21022">
    <property type="entry name" value="PREPHENATE DEHYDRATASE P PROTEIN"/>
    <property type="match status" value="1"/>
</dbReference>
<sequence>MRIGYQGVPGAYSEMALQKYFSEIASNQIEAIEYDKFSTLIQAVANKALDYAVVPIENSTTGLISRTMDLFRYQPITAVGELLQPVQHVLWGIKGSQVEQLKVVYSHPEALAQSQNFFEQHPFISSQAFEDTAKAAQWVAQQNDPTIAALASQRAGELYDLIPLKEAIQTEQTNTTRFFIIRHQEFANQDGNRLIAYFETRHQPGALLKILQTFDLFNCNLEGLNARPIPGQPFSYGFFIEVNIEHAKASLSLLKEVLNQAAEYVQLIGRFD</sequence>
<evidence type="ECO:0000256" key="7">
    <source>
        <dbReference type="ARBA" id="ARBA00023239"/>
    </source>
</evidence>
<dbReference type="PROSITE" id="PS51171">
    <property type="entry name" value="PREPHENATE_DEHYDR_3"/>
    <property type="match status" value="1"/>
</dbReference>
<dbReference type="InterPro" id="IPR002912">
    <property type="entry name" value="ACT_dom"/>
</dbReference>
<keyword evidence="5" id="KW-0057">Aromatic amino acid biosynthesis</keyword>
<dbReference type="EC" id="4.2.1.51" evidence="2"/>
<comment type="catalytic activity">
    <reaction evidence="8">
        <text>prephenate + H(+) = 3-phenylpyruvate + CO2 + H2O</text>
        <dbReference type="Rhea" id="RHEA:21648"/>
        <dbReference type="ChEBI" id="CHEBI:15377"/>
        <dbReference type="ChEBI" id="CHEBI:15378"/>
        <dbReference type="ChEBI" id="CHEBI:16526"/>
        <dbReference type="ChEBI" id="CHEBI:18005"/>
        <dbReference type="ChEBI" id="CHEBI:29934"/>
        <dbReference type="EC" id="4.2.1.51"/>
    </reaction>
</comment>
<evidence type="ECO:0000256" key="4">
    <source>
        <dbReference type="ARBA" id="ARBA00022605"/>
    </source>
</evidence>
<feature type="domain" description="Prephenate dehydratase" evidence="9">
    <location>
        <begin position="2"/>
        <end position="183"/>
    </location>
</feature>
<organism evidence="11 12">
    <name type="scientific">Fundicoccus culcitae</name>
    <dbReference type="NCBI Taxonomy" id="2969821"/>
    <lineage>
        <taxon>Bacteria</taxon>
        <taxon>Bacillati</taxon>
        <taxon>Bacillota</taxon>
        <taxon>Bacilli</taxon>
        <taxon>Lactobacillales</taxon>
        <taxon>Aerococcaceae</taxon>
        <taxon>Fundicoccus</taxon>
    </lineage>
</organism>
<dbReference type="PROSITE" id="PS51671">
    <property type="entry name" value="ACT"/>
    <property type="match status" value="1"/>
</dbReference>
<evidence type="ECO:0000256" key="3">
    <source>
        <dbReference type="ARBA" id="ARBA00021872"/>
    </source>
</evidence>
<dbReference type="Gene3D" id="3.30.70.260">
    <property type="match status" value="1"/>
</dbReference>
<dbReference type="InterPro" id="IPR045865">
    <property type="entry name" value="ACT-like_dom_sf"/>
</dbReference>
<dbReference type="Pfam" id="PF00800">
    <property type="entry name" value="PDT"/>
    <property type="match status" value="1"/>
</dbReference>
<protein>
    <recommendedName>
        <fullName evidence="3">Prephenate dehydratase</fullName>
        <ecNumber evidence="2">4.2.1.51</ecNumber>
    </recommendedName>
</protein>
<evidence type="ECO:0000313" key="12">
    <source>
        <dbReference type="Proteomes" id="UP001315967"/>
    </source>
</evidence>
<evidence type="ECO:0000256" key="6">
    <source>
        <dbReference type="ARBA" id="ARBA00023222"/>
    </source>
</evidence>